<protein>
    <submittedName>
        <fullName evidence="4">SRPBCC domain-containing protein</fullName>
    </submittedName>
</protein>
<accession>A0A4S4NE96</accession>
<feature type="region of interest" description="Disordered" evidence="2">
    <location>
        <begin position="89"/>
        <end position="111"/>
    </location>
</feature>
<name>A0A4S4NE96_9BACT</name>
<keyword evidence="5" id="KW-1185">Reference proteome</keyword>
<dbReference type="InterPro" id="IPR023393">
    <property type="entry name" value="START-like_dom_sf"/>
</dbReference>
<gene>
    <name evidence="4" type="ORF">E4021_12495</name>
</gene>
<sequence>MNPADTLTFSVEKEHNRIRIQREYAAPRQLVWAAWTTADLLDQWWAPAPWRSHTKSMDFTEGGSRIYAMRGPGGEVHWGRTDYESIHPQESFSGQDGFSDENGELNSDLPQSSWVNTFTERGESNTLLTVETTYPSARDLEATLEMGFREGFTACLDQLEALLKESYR</sequence>
<feature type="domain" description="Activator of Hsp90 ATPase homologue 1/2-like C-terminal" evidence="3">
    <location>
        <begin position="26"/>
        <end position="164"/>
    </location>
</feature>
<dbReference type="RefSeq" id="WP_136459700.1">
    <property type="nucleotide sequence ID" value="NZ_SRSF01000005.1"/>
</dbReference>
<evidence type="ECO:0000313" key="5">
    <source>
        <dbReference type="Proteomes" id="UP000308528"/>
    </source>
</evidence>
<comment type="similarity">
    <text evidence="1">Belongs to the AHA1 family.</text>
</comment>
<dbReference type="InterPro" id="IPR013538">
    <property type="entry name" value="ASHA1/2-like_C"/>
</dbReference>
<comment type="caution">
    <text evidence="4">The sequence shown here is derived from an EMBL/GenBank/DDBJ whole genome shotgun (WGS) entry which is preliminary data.</text>
</comment>
<proteinExistence type="inferred from homology"/>
<dbReference type="EMBL" id="SRSF01000005">
    <property type="protein sequence ID" value="THH37852.1"/>
    <property type="molecule type" value="Genomic_DNA"/>
</dbReference>
<evidence type="ECO:0000256" key="2">
    <source>
        <dbReference type="SAM" id="MobiDB-lite"/>
    </source>
</evidence>
<evidence type="ECO:0000313" key="4">
    <source>
        <dbReference type="EMBL" id="THH37852.1"/>
    </source>
</evidence>
<dbReference type="OrthoDB" id="9786557at2"/>
<reference evidence="4 5" key="1">
    <citation type="submission" date="2019-04" db="EMBL/GenBank/DDBJ databases">
        <title>Lewinella litorea sp. nov., isolated from a marine sand.</title>
        <authorList>
            <person name="Yoon J.-H."/>
        </authorList>
    </citation>
    <scope>NUCLEOTIDE SEQUENCE [LARGE SCALE GENOMIC DNA]</scope>
    <source>
        <strain evidence="4 5">HSMS-39</strain>
    </source>
</reference>
<dbReference type="AlphaFoldDB" id="A0A4S4NE96"/>
<dbReference type="SUPFAM" id="SSF55961">
    <property type="entry name" value="Bet v1-like"/>
    <property type="match status" value="1"/>
</dbReference>
<dbReference type="CDD" id="cd07814">
    <property type="entry name" value="SRPBCC_CalC_Aha1-like"/>
    <property type="match status" value="1"/>
</dbReference>
<organism evidence="4 5">
    <name type="scientific">Neolewinella litorea</name>
    <dbReference type="NCBI Taxonomy" id="2562452"/>
    <lineage>
        <taxon>Bacteria</taxon>
        <taxon>Pseudomonadati</taxon>
        <taxon>Bacteroidota</taxon>
        <taxon>Saprospiria</taxon>
        <taxon>Saprospirales</taxon>
        <taxon>Lewinellaceae</taxon>
        <taxon>Neolewinella</taxon>
    </lineage>
</organism>
<dbReference type="Gene3D" id="3.30.530.20">
    <property type="match status" value="1"/>
</dbReference>
<dbReference type="Pfam" id="PF08327">
    <property type="entry name" value="AHSA1"/>
    <property type="match status" value="1"/>
</dbReference>
<dbReference type="Proteomes" id="UP000308528">
    <property type="component" value="Unassembled WGS sequence"/>
</dbReference>
<evidence type="ECO:0000259" key="3">
    <source>
        <dbReference type="Pfam" id="PF08327"/>
    </source>
</evidence>
<evidence type="ECO:0000256" key="1">
    <source>
        <dbReference type="ARBA" id="ARBA00006817"/>
    </source>
</evidence>